<gene>
    <name evidence="2" type="ORF">SAMN05444285_1041</name>
</gene>
<dbReference type="NCBIfam" id="TIGR04183">
    <property type="entry name" value="Por_Secre_tail"/>
    <property type="match status" value="1"/>
</dbReference>
<name>A0A1I0ALY9_9BACT</name>
<proteinExistence type="predicted"/>
<organism evidence="2 3">
    <name type="scientific">Draconibacterium orientale</name>
    <dbReference type="NCBI Taxonomy" id="1168034"/>
    <lineage>
        <taxon>Bacteria</taxon>
        <taxon>Pseudomonadati</taxon>
        <taxon>Bacteroidota</taxon>
        <taxon>Bacteroidia</taxon>
        <taxon>Marinilabiliales</taxon>
        <taxon>Prolixibacteraceae</taxon>
        <taxon>Draconibacterium</taxon>
    </lineage>
</organism>
<reference evidence="2 3" key="1">
    <citation type="submission" date="2016-10" db="EMBL/GenBank/DDBJ databases">
        <authorList>
            <person name="de Groot N.N."/>
        </authorList>
    </citation>
    <scope>NUCLEOTIDE SEQUENCE [LARGE SCALE GENOMIC DNA]</scope>
    <source>
        <strain evidence="2 3">DSM 25947</strain>
    </source>
</reference>
<protein>
    <submittedName>
        <fullName evidence="2">Por secretion system C-terminal sorting domain-containing protein</fullName>
    </submittedName>
</protein>
<dbReference type="Proteomes" id="UP000181981">
    <property type="component" value="Unassembled WGS sequence"/>
</dbReference>
<evidence type="ECO:0000259" key="1">
    <source>
        <dbReference type="Pfam" id="PF18962"/>
    </source>
</evidence>
<evidence type="ECO:0000313" key="3">
    <source>
        <dbReference type="Proteomes" id="UP000181981"/>
    </source>
</evidence>
<dbReference type="AlphaFoldDB" id="A0A1I0ALY9"/>
<sequence>TGTLLWSNGETTESITVTTAGTYSVTQTVNGCMSDAASATATPKTIPTLAITETDPTACGENGSLNFTFTDVPNGNHTITYDDGTFNNVTVSSGTASVTAAAGTYNNLQITVNGCTSDAGINASLAEPTPPPAPTIALQDNCGESVITASDYTGTLLWSTGETTESIIVTEAGSYSVTQMLNECISNAASVTAAPKTVPTLAVTKTDPLECGEMGSLNFTFTGVPDGTYSITYDAGTFSGVIVSGNTATVSAAAGAYNNLTITVNDCASAMDVNASLADPNPPPAPTVSVQDNCGESVLTASNYTGTLLWSTGETTESITVTTAGTYSVTQTVNGCMSDAASILATPQNGTLLPEIEVLNNCGESTITMQNLEENAWFVWKFNNQTDSTENSSIKVSEEGEYTIWQKNNNCKSLESTVTVTPYAIPSLPVANNQTSIVTDADSIIPLTAEAISDPNTVIVWFENDSGGEEITSPVLDTIGTVTYFAEALNTTTGCISLGRTPVTLTIRMDTDTIAIDTTIIGKPHSNVAVLIFATDSLQYQWYMNDEKLLNATNQFYYIFESDRLNGNIFTIEVTFPDGHSSKFNYYYTGNQSSGTIDADNKSGITETETVFSIFPNPASTSFTLAIDTRQIQNIQNLTAKVFSISGVCTIEVPITQIPQRIDTKDLRPGIYSVILYNNGQWLQAKKLSITQN</sequence>
<evidence type="ECO:0000313" key="2">
    <source>
        <dbReference type="EMBL" id="SES94746.1"/>
    </source>
</evidence>
<dbReference type="Pfam" id="PF18962">
    <property type="entry name" value="Por_Secre_tail"/>
    <property type="match status" value="1"/>
</dbReference>
<dbReference type="RefSeq" id="WP_139178012.1">
    <property type="nucleotide sequence ID" value="NZ_FOHT01000004.1"/>
</dbReference>
<dbReference type="InterPro" id="IPR026444">
    <property type="entry name" value="Secre_tail"/>
</dbReference>
<dbReference type="EMBL" id="FOHT01000004">
    <property type="protein sequence ID" value="SES94746.1"/>
    <property type="molecule type" value="Genomic_DNA"/>
</dbReference>
<dbReference type="OrthoDB" id="1123245at2"/>
<feature type="domain" description="Secretion system C-terminal sorting" evidence="1">
    <location>
        <begin position="614"/>
        <end position="690"/>
    </location>
</feature>
<accession>A0A1I0ALY9</accession>
<feature type="non-terminal residue" evidence="2">
    <location>
        <position position="1"/>
    </location>
</feature>